<reference evidence="2" key="1">
    <citation type="journal article" date="2021" name="PeerJ">
        <title>Extensive microbial diversity within the chicken gut microbiome revealed by metagenomics and culture.</title>
        <authorList>
            <person name="Gilroy R."/>
            <person name="Ravi A."/>
            <person name="Getino M."/>
            <person name="Pursley I."/>
            <person name="Horton D.L."/>
            <person name="Alikhan N.F."/>
            <person name="Baker D."/>
            <person name="Gharbi K."/>
            <person name="Hall N."/>
            <person name="Watson M."/>
            <person name="Adriaenssens E.M."/>
            <person name="Foster-Nyarko E."/>
            <person name="Jarju S."/>
            <person name="Secka A."/>
            <person name="Antonio M."/>
            <person name="Oren A."/>
            <person name="Chaudhuri R.R."/>
            <person name="La Ragione R."/>
            <person name="Hildebrand F."/>
            <person name="Pallen M.J."/>
        </authorList>
    </citation>
    <scope>NUCLEOTIDE SEQUENCE</scope>
    <source>
        <strain evidence="2">4376</strain>
    </source>
</reference>
<reference evidence="2" key="2">
    <citation type="submission" date="2021-04" db="EMBL/GenBank/DDBJ databases">
        <authorList>
            <person name="Gilroy R."/>
        </authorList>
    </citation>
    <scope>NUCLEOTIDE SEQUENCE</scope>
    <source>
        <strain evidence="2">4376</strain>
    </source>
</reference>
<keyword evidence="1" id="KW-0808">Transferase</keyword>
<dbReference type="PANTHER" id="PTHR12149">
    <property type="entry name" value="FRUCTOSAMINE 3 KINASE-RELATED PROTEIN"/>
    <property type="match status" value="1"/>
</dbReference>
<dbReference type="InterPro" id="IPR016477">
    <property type="entry name" value="Fructo-/Ketosamine-3-kinase"/>
</dbReference>
<dbReference type="InterPro" id="IPR011009">
    <property type="entry name" value="Kinase-like_dom_sf"/>
</dbReference>
<dbReference type="SUPFAM" id="SSF56112">
    <property type="entry name" value="Protein kinase-like (PK-like)"/>
    <property type="match status" value="1"/>
</dbReference>
<dbReference type="PANTHER" id="PTHR12149:SF8">
    <property type="entry name" value="PROTEIN-RIBULOSAMINE 3-KINASE"/>
    <property type="match status" value="1"/>
</dbReference>
<keyword evidence="1 2" id="KW-0418">Kinase</keyword>
<proteinExistence type="inferred from homology"/>
<dbReference type="Gene3D" id="1.20.1270.240">
    <property type="match status" value="1"/>
</dbReference>
<evidence type="ECO:0000256" key="1">
    <source>
        <dbReference type="PIRNR" id="PIRNR006221"/>
    </source>
</evidence>
<evidence type="ECO:0000313" key="3">
    <source>
        <dbReference type="Proteomes" id="UP000824189"/>
    </source>
</evidence>
<sequence>MTDSAHYVKDNPGASGRWEAAGLRWLGEATAAGGAQVVGVVGATPHRLTIDRVHTVAPTAEMAERFGAELAATHSYGAPAFGFNPAGEGEPGFQGPNDDLRALPLQEYESWGEFYADVCLQPLVEDVLPRLGGSDQQAAEQLLDRLRAGEFDEGAAPARIHGDLWSGNLMWGRLASAPDREPAGILIDPAAHGGHPQADLAALQLFGAPHLETILGAYAEAAHLDSGWRERTQLHQQHLLWMHAAIFGGGYVDQTLAAVRRALAL</sequence>
<dbReference type="PIRSF" id="PIRSF006221">
    <property type="entry name" value="Ketosamine-3-kinase"/>
    <property type="match status" value="1"/>
</dbReference>
<dbReference type="Pfam" id="PF03881">
    <property type="entry name" value="Fructosamin_kin"/>
    <property type="match status" value="1"/>
</dbReference>
<name>A0A9D1RW73_9CORY</name>
<accession>A0A9D1RW73</accession>
<comment type="similarity">
    <text evidence="1">Belongs to the fructosamine kinase family.</text>
</comment>
<dbReference type="GO" id="GO:0016301">
    <property type="term" value="F:kinase activity"/>
    <property type="evidence" value="ECO:0007669"/>
    <property type="project" value="UniProtKB-UniRule"/>
</dbReference>
<dbReference type="EMBL" id="DXFZ01000043">
    <property type="protein sequence ID" value="HIW95586.1"/>
    <property type="molecule type" value="Genomic_DNA"/>
</dbReference>
<protein>
    <submittedName>
        <fullName evidence="2">Fructosamine kinase family protein</fullName>
    </submittedName>
</protein>
<dbReference type="AlphaFoldDB" id="A0A9D1RW73"/>
<evidence type="ECO:0000313" key="2">
    <source>
        <dbReference type="EMBL" id="HIW95586.1"/>
    </source>
</evidence>
<dbReference type="Proteomes" id="UP000824189">
    <property type="component" value="Unassembled WGS sequence"/>
</dbReference>
<comment type="caution">
    <text evidence="2">The sequence shown here is derived from an EMBL/GenBank/DDBJ whole genome shotgun (WGS) entry which is preliminary data.</text>
</comment>
<organism evidence="2 3">
    <name type="scientific">Candidatus Corynebacterium gallistercoris</name>
    <dbReference type="NCBI Taxonomy" id="2838530"/>
    <lineage>
        <taxon>Bacteria</taxon>
        <taxon>Bacillati</taxon>
        <taxon>Actinomycetota</taxon>
        <taxon>Actinomycetes</taxon>
        <taxon>Mycobacteriales</taxon>
        <taxon>Corynebacteriaceae</taxon>
        <taxon>Corynebacterium</taxon>
    </lineage>
</organism>
<gene>
    <name evidence="2" type="ORF">H9867_03750</name>
</gene>
<dbReference type="Gene3D" id="1.10.510.10">
    <property type="entry name" value="Transferase(Phosphotransferase) domain 1"/>
    <property type="match status" value="1"/>
</dbReference>